<dbReference type="EMBL" id="KZ678385">
    <property type="protein sequence ID" value="PSR99212.1"/>
    <property type="molecule type" value="Genomic_DNA"/>
</dbReference>
<feature type="compositionally biased region" description="Polar residues" evidence="1">
    <location>
        <begin position="234"/>
        <end position="243"/>
    </location>
</feature>
<dbReference type="OrthoDB" id="1918685at2759"/>
<reference evidence="2 3" key="1">
    <citation type="journal article" date="2018" name="Mycol. Prog.">
        <title>Coniella lustricola, a new species from submerged detritus.</title>
        <authorList>
            <person name="Raudabaugh D.B."/>
            <person name="Iturriaga T."/>
            <person name="Carver A."/>
            <person name="Mondo S."/>
            <person name="Pangilinan J."/>
            <person name="Lipzen A."/>
            <person name="He G."/>
            <person name="Amirebrahimi M."/>
            <person name="Grigoriev I.V."/>
            <person name="Miller A.N."/>
        </authorList>
    </citation>
    <scope>NUCLEOTIDE SEQUENCE [LARGE SCALE GENOMIC DNA]</scope>
    <source>
        <strain evidence="2 3">B22-T-1</strain>
    </source>
</reference>
<dbReference type="InterPro" id="IPR012340">
    <property type="entry name" value="NA-bd_OB-fold"/>
</dbReference>
<proteinExistence type="predicted"/>
<accession>A0A2T3AIK8</accession>
<dbReference type="Gene3D" id="2.40.50.140">
    <property type="entry name" value="Nucleic acid-binding proteins"/>
    <property type="match status" value="1"/>
</dbReference>
<name>A0A2T3AIK8_9PEZI</name>
<evidence type="ECO:0000313" key="3">
    <source>
        <dbReference type="Proteomes" id="UP000241462"/>
    </source>
</evidence>
<dbReference type="InParanoid" id="A0A2T3AIK8"/>
<keyword evidence="3" id="KW-1185">Reference proteome</keyword>
<evidence type="ECO:0000256" key="1">
    <source>
        <dbReference type="SAM" id="MobiDB-lite"/>
    </source>
</evidence>
<feature type="region of interest" description="Disordered" evidence="1">
    <location>
        <begin position="149"/>
        <end position="181"/>
    </location>
</feature>
<feature type="compositionally biased region" description="Pro residues" evidence="1">
    <location>
        <begin position="202"/>
        <end position="212"/>
    </location>
</feature>
<dbReference type="Proteomes" id="UP000241462">
    <property type="component" value="Unassembled WGS sequence"/>
</dbReference>
<gene>
    <name evidence="2" type="ORF">BD289DRAFT_361295</name>
</gene>
<protein>
    <submittedName>
        <fullName evidence="2">Uncharacterized protein</fullName>
    </submittedName>
</protein>
<dbReference type="AlphaFoldDB" id="A0A2T3AIK8"/>
<dbReference type="STRING" id="2025994.A0A2T3AIK8"/>
<sequence length="375" mass="41864">MTNTFTNLNAQLITELLQTRHCQPGSVLLVEDIESQIPISDRSRTVRLLLGDGELCIQALLWPELHRLVDDGKEQQELDVGCYVRLNKFELRSIPVSNNFGGEVVEKGDGGGRPQRNDEMVFLVVRDLRVVGYNAAYVQMIQQTSHADLGGNARQMSDRVSPSPAPRFVQKATTNGLGKDNVDIASVALPPKHLQQAANTNHPPPREPPAPRPAAESSIPNQTASHSHSLSHHTFSQNSQTPKLTPLKSIPNLPYKQNWILNVLAIVVSLSDVELAILPPNKQPFKQRTARLADPSTDKHVLLTVFLDPHEFAPAVGSVVLLLTVKNHRFDGGSLKKYANERPREGARWWFENPRDLEWCDVDGLQNWWAEKRAE</sequence>
<feature type="region of interest" description="Disordered" evidence="1">
    <location>
        <begin position="195"/>
        <end position="243"/>
    </location>
</feature>
<organism evidence="2 3">
    <name type="scientific">Coniella lustricola</name>
    <dbReference type="NCBI Taxonomy" id="2025994"/>
    <lineage>
        <taxon>Eukaryota</taxon>
        <taxon>Fungi</taxon>
        <taxon>Dikarya</taxon>
        <taxon>Ascomycota</taxon>
        <taxon>Pezizomycotina</taxon>
        <taxon>Sordariomycetes</taxon>
        <taxon>Sordariomycetidae</taxon>
        <taxon>Diaporthales</taxon>
        <taxon>Schizoparmaceae</taxon>
        <taxon>Coniella</taxon>
    </lineage>
</organism>
<evidence type="ECO:0000313" key="2">
    <source>
        <dbReference type="EMBL" id="PSR99212.1"/>
    </source>
</evidence>